<evidence type="ECO:0000313" key="15">
    <source>
        <dbReference type="WBParaSite" id="MBELARI_LOCUS21069"/>
    </source>
</evidence>
<dbReference type="Pfam" id="PF13393">
    <property type="entry name" value="tRNA-synt_His"/>
    <property type="match status" value="1"/>
</dbReference>
<dbReference type="InterPro" id="IPR041715">
    <property type="entry name" value="HisRS-like_core"/>
</dbReference>
<dbReference type="GO" id="GO:0005829">
    <property type="term" value="C:cytosol"/>
    <property type="evidence" value="ECO:0007669"/>
    <property type="project" value="TreeGrafter"/>
</dbReference>
<dbReference type="InterPro" id="IPR045864">
    <property type="entry name" value="aa-tRNA-synth_II/BPL/LPL"/>
</dbReference>
<evidence type="ECO:0000256" key="10">
    <source>
        <dbReference type="PROSITE-ProRule" id="PRU10141"/>
    </source>
</evidence>
<dbReference type="Gene3D" id="3.30.930.10">
    <property type="entry name" value="Bira Bifunctional Protein, Domain 2"/>
    <property type="match status" value="1"/>
</dbReference>
<dbReference type="SMART" id="SM00591">
    <property type="entry name" value="RWD"/>
    <property type="match status" value="1"/>
</dbReference>
<evidence type="ECO:0000256" key="8">
    <source>
        <dbReference type="ARBA" id="ARBA00047899"/>
    </source>
</evidence>
<dbReference type="InterPro" id="IPR006575">
    <property type="entry name" value="RWD_dom"/>
</dbReference>
<dbReference type="Pfam" id="PF05773">
    <property type="entry name" value="RWD"/>
    <property type="match status" value="1"/>
</dbReference>
<dbReference type="GO" id="GO:1990625">
    <property type="term" value="P:negative regulation of cytoplasmic translational initiation in response to stress"/>
    <property type="evidence" value="ECO:0007669"/>
    <property type="project" value="TreeGrafter"/>
</dbReference>
<dbReference type="PROSITE" id="PS50011">
    <property type="entry name" value="PROTEIN_KINASE_DOM"/>
    <property type="match status" value="1"/>
</dbReference>
<evidence type="ECO:0000256" key="5">
    <source>
        <dbReference type="ARBA" id="ARBA00022777"/>
    </source>
</evidence>
<keyword evidence="14" id="KW-1185">Reference proteome</keyword>
<dbReference type="InterPro" id="IPR011009">
    <property type="entry name" value="Kinase-like_dom_sf"/>
</dbReference>
<comment type="similarity">
    <text evidence="7">Belongs to the protein kinase superfamily. Ser/Thr protein kinase family. GCN2 subfamily.</text>
</comment>
<feature type="region of interest" description="Disordered" evidence="11">
    <location>
        <begin position="632"/>
        <end position="651"/>
    </location>
</feature>
<dbReference type="InterPro" id="IPR008271">
    <property type="entry name" value="Ser/Thr_kinase_AS"/>
</dbReference>
<keyword evidence="5" id="KW-0418">Kinase</keyword>
<dbReference type="InterPro" id="IPR050339">
    <property type="entry name" value="CC_SR_Kinase"/>
</dbReference>
<keyword evidence="3" id="KW-0808">Transferase</keyword>
<feature type="region of interest" description="Disordered" evidence="11">
    <location>
        <begin position="147"/>
        <end position="178"/>
    </location>
</feature>
<dbReference type="Proteomes" id="UP000887575">
    <property type="component" value="Unassembled WGS sequence"/>
</dbReference>
<dbReference type="Gene3D" id="3.30.200.20">
    <property type="entry name" value="Phosphorylase Kinase, domain 1"/>
    <property type="match status" value="1"/>
</dbReference>
<accession>A0AAF3J7I4</accession>
<feature type="compositionally biased region" description="Low complexity" evidence="11">
    <location>
        <begin position="639"/>
        <end position="650"/>
    </location>
</feature>
<proteinExistence type="inferred from homology"/>
<keyword evidence="2" id="KW-0723">Serine/threonine-protein kinase</keyword>
<dbReference type="Pfam" id="PF00069">
    <property type="entry name" value="Pkinase"/>
    <property type="match status" value="2"/>
</dbReference>
<dbReference type="PANTHER" id="PTHR11042:SF136">
    <property type="entry name" value="EIF-2-ALPHA KINASE GCN2"/>
    <property type="match status" value="1"/>
</dbReference>
<evidence type="ECO:0000259" key="12">
    <source>
        <dbReference type="PROSITE" id="PS50011"/>
    </source>
</evidence>
<evidence type="ECO:0000256" key="11">
    <source>
        <dbReference type="SAM" id="MobiDB-lite"/>
    </source>
</evidence>
<dbReference type="WBParaSite" id="MBELARI_LOCUS21069">
    <property type="protein sequence ID" value="MBELARI_LOCUS21069"/>
    <property type="gene ID" value="MBELARI_LOCUS21069"/>
</dbReference>
<dbReference type="Gene3D" id="1.10.510.10">
    <property type="entry name" value="Transferase(Phosphotransferase) domain 1"/>
    <property type="match status" value="1"/>
</dbReference>
<comment type="catalytic activity">
    <reaction evidence="9">
        <text>L-seryl-[protein] + ATP = O-phospho-L-seryl-[protein] + ADP + H(+)</text>
        <dbReference type="Rhea" id="RHEA:17989"/>
        <dbReference type="Rhea" id="RHEA-COMP:9863"/>
        <dbReference type="Rhea" id="RHEA-COMP:11604"/>
        <dbReference type="ChEBI" id="CHEBI:15378"/>
        <dbReference type="ChEBI" id="CHEBI:29999"/>
        <dbReference type="ChEBI" id="CHEBI:30616"/>
        <dbReference type="ChEBI" id="CHEBI:83421"/>
        <dbReference type="ChEBI" id="CHEBI:456216"/>
        <dbReference type="EC" id="2.7.11.1"/>
    </reaction>
</comment>
<evidence type="ECO:0000256" key="2">
    <source>
        <dbReference type="ARBA" id="ARBA00022527"/>
    </source>
</evidence>
<dbReference type="GO" id="GO:0005634">
    <property type="term" value="C:nucleus"/>
    <property type="evidence" value="ECO:0007669"/>
    <property type="project" value="TreeGrafter"/>
</dbReference>
<dbReference type="PROSITE" id="PS00108">
    <property type="entry name" value="PROTEIN_KINASE_ST"/>
    <property type="match status" value="1"/>
</dbReference>
<dbReference type="SUPFAM" id="SSF54495">
    <property type="entry name" value="UBC-like"/>
    <property type="match status" value="1"/>
</dbReference>
<evidence type="ECO:0000313" key="14">
    <source>
        <dbReference type="Proteomes" id="UP000887575"/>
    </source>
</evidence>
<sequence length="1555" mass="173754">MTLSADECKEIQENEKLVLESIYGADLQIMAGPWKIWKPLEAIIALQPTEGASRRPDQKKEKALVGQDTTMFSVSLHVKCTLSYPNEVPQIFLEKERGIPKCDLDQLLGLLNEKTKELQGMSMIMDLCEIVRSFLYTVSQKRESLHAGMAEQHAEKQRQLERQRASSQQKEWDQVDEEREKRQLEAEWKREEQQERQRMSSQTDQDVCYIGSHAISIIENRPAEHERRVNQLCQEWSGTYKGQTVLVSEWIFQHTLGRKEAKKKMPSFQTFLEKLAEFENVFNGLAGLMDVDASVVPYAFLHIDRLAIKETHFHVRIYVGQYIALVDLNLQTILDRVTNDVGAVRRLATSLVCGLRWLHEQQLAHGSLAMNSLWTDDCTAFRLGDWQIGRALNDLADLFRSTVADKPIASVEKLDQKALRKKDLFVLGTLLDTLRVGPCESSSISPLLQAFSADCQSAKSIDELVDHPYLSADALLLVNEGSSSSAGLQTVAGASTRLGRDFFIVKSLGKGAFGEVLLARNKLDLVHYAVKVIPLDPRSEKLNRKMTREAKLFAKLNHPNVVRYYNAWIDNTANFCATASPVSRKQSEKLKLPLPKVDDSLLPTHLRHLDLPKKEVKPEASEWSAEWTTSFRGKRESSESSSDTSETGGDLQLFATNASDGTDFDVIFEESGAEKAPTTNGSCSAPTRLIYIQMEYCSKGTLRGLIDSGALKGNSRLGWKLFGEILSGLDYIHSQGMIHRDIKPMNILLDADHHVKIGDFGLATRELLIKKDAGQGVQSALPIDQSMTTQIGTELYMAPELLASNPDGQPYTAKVDIYSTGIVLFEIFYRPLPQGMERISLIQALRKSASVPNDFLGNLSGVQGNACKSLIEEMINPNPMNRPTIRSLISEGRVPVAEIDDLSFQKTFAQTVRRRGGALFSWMMSALVETPTPLPLNYHFDRHICADKQADEVIGRERTLRKMFAKIETLLRVRAFESTPNHLFVPTSDVITPKGSRKPFIVTDTTAIPIAPSPDLRCNFVRFCARNAIKSLKRYHFGKTYSTKDGGLHPLEQWELNVDILEKASSAEAIETQIISLVSEISTVVLQGAAKPVLRLGHMGLITAIFRHLNVMPELQVKLLELMHQTSIMKKQRSLSEQIEMWTEVAGKVAASLGSFLVTVTSITALREELKALRRSKDTLVSEGVNVAITHMERVLDSLWGLPFEIELCTYLVYRPKTFADGLVFQFCAPGPKPTQRVPFCAGGRYDSVLERARAGQDELPPGKLALCGCSIHMELLLQLYLAKNEIEPPCQVLVSSYSRALSNEKLKLAKELWSHCVSADIRHEPLDSEAALDAIKEHCRKSGIATHLIMFDANSILVRHDKAEYGKVDVRKAVEIVLSLSANTGNTGNLENRSSLSGGAVTRSSLTSSSYLHASNVSALPMSPFTLVTYQWATTEKPRFGDRKKIEGQCQGLLSDTIRKFSPTTRVNVLITELPTDILGAVHGKLEISLTEDQLRTFFDSFTRQFGKFKEDLEVLYTLILPLISSRSSSSSTSFQMTVLVLYSIPANIYRITM</sequence>
<feature type="domain" description="Protein kinase" evidence="12">
    <location>
        <begin position="502"/>
        <end position="894"/>
    </location>
</feature>
<dbReference type="InterPro" id="IPR000719">
    <property type="entry name" value="Prot_kinase_dom"/>
</dbReference>
<evidence type="ECO:0000256" key="6">
    <source>
        <dbReference type="ARBA" id="ARBA00022840"/>
    </source>
</evidence>
<comment type="catalytic activity">
    <reaction evidence="8">
        <text>L-threonyl-[protein] + ATP = O-phospho-L-threonyl-[protein] + ADP + H(+)</text>
        <dbReference type="Rhea" id="RHEA:46608"/>
        <dbReference type="Rhea" id="RHEA-COMP:11060"/>
        <dbReference type="Rhea" id="RHEA-COMP:11605"/>
        <dbReference type="ChEBI" id="CHEBI:15378"/>
        <dbReference type="ChEBI" id="CHEBI:30013"/>
        <dbReference type="ChEBI" id="CHEBI:30616"/>
        <dbReference type="ChEBI" id="CHEBI:61977"/>
        <dbReference type="ChEBI" id="CHEBI:456216"/>
        <dbReference type="EC" id="2.7.11.1"/>
    </reaction>
</comment>
<feature type="compositionally biased region" description="Basic and acidic residues" evidence="11">
    <location>
        <begin position="152"/>
        <end position="178"/>
    </location>
</feature>
<evidence type="ECO:0000256" key="4">
    <source>
        <dbReference type="ARBA" id="ARBA00022741"/>
    </source>
</evidence>
<feature type="binding site" evidence="10">
    <location>
        <position position="531"/>
    </location>
    <ligand>
        <name>ATP</name>
        <dbReference type="ChEBI" id="CHEBI:30616"/>
    </ligand>
</feature>
<evidence type="ECO:0000256" key="3">
    <source>
        <dbReference type="ARBA" id="ARBA00022679"/>
    </source>
</evidence>
<dbReference type="GO" id="GO:0005524">
    <property type="term" value="F:ATP binding"/>
    <property type="evidence" value="ECO:0007669"/>
    <property type="project" value="UniProtKB-UniRule"/>
</dbReference>
<name>A0AAF3J7I4_9BILA</name>
<dbReference type="PROSITE" id="PS00107">
    <property type="entry name" value="PROTEIN_KINASE_ATP"/>
    <property type="match status" value="1"/>
</dbReference>
<dbReference type="EC" id="2.7.11.1" evidence="1"/>
<dbReference type="PROSITE" id="PS50908">
    <property type="entry name" value="RWD"/>
    <property type="match status" value="1"/>
</dbReference>
<evidence type="ECO:0000256" key="7">
    <source>
        <dbReference type="ARBA" id="ARBA00037982"/>
    </source>
</evidence>
<evidence type="ECO:0000259" key="13">
    <source>
        <dbReference type="PROSITE" id="PS50908"/>
    </source>
</evidence>
<protein>
    <recommendedName>
        <fullName evidence="1">non-specific serine/threonine protein kinase</fullName>
        <ecNumber evidence="1">2.7.11.1</ecNumber>
    </recommendedName>
</protein>
<dbReference type="InterPro" id="IPR016135">
    <property type="entry name" value="UBQ-conjugating_enzyme/RWD"/>
</dbReference>
<dbReference type="CDD" id="cd23823">
    <property type="entry name" value="RWD_GCN2"/>
    <property type="match status" value="1"/>
</dbReference>
<dbReference type="SUPFAM" id="SSF55681">
    <property type="entry name" value="Class II aaRS and biotin synthetases"/>
    <property type="match status" value="1"/>
</dbReference>
<dbReference type="SMART" id="SM00220">
    <property type="entry name" value="S_TKc"/>
    <property type="match status" value="1"/>
</dbReference>
<organism evidence="14 15">
    <name type="scientific">Mesorhabditis belari</name>
    <dbReference type="NCBI Taxonomy" id="2138241"/>
    <lineage>
        <taxon>Eukaryota</taxon>
        <taxon>Metazoa</taxon>
        <taxon>Ecdysozoa</taxon>
        <taxon>Nematoda</taxon>
        <taxon>Chromadorea</taxon>
        <taxon>Rhabditida</taxon>
        <taxon>Rhabditina</taxon>
        <taxon>Rhabditomorpha</taxon>
        <taxon>Rhabditoidea</taxon>
        <taxon>Rhabditidae</taxon>
        <taxon>Mesorhabditinae</taxon>
        <taxon>Mesorhabditis</taxon>
    </lineage>
</organism>
<dbReference type="GO" id="GO:0009893">
    <property type="term" value="P:positive regulation of metabolic process"/>
    <property type="evidence" value="ECO:0007669"/>
    <property type="project" value="UniProtKB-ARBA"/>
</dbReference>
<feature type="domain" description="RWD" evidence="13">
    <location>
        <begin position="14"/>
        <end position="138"/>
    </location>
</feature>
<reference evidence="15" key="1">
    <citation type="submission" date="2024-02" db="UniProtKB">
        <authorList>
            <consortium name="WormBaseParasite"/>
        </authorList>
    </citation>
    <scope>IDENTIFICATION</scope>
</reference>
<dbReference type="InterPro" id="IPR017441">
    <property type="entry name" value="Protein_kinase_ATP_BS"/>
</dbReference>
<dbReference type="GO" id="GO:0004694">
    <property type="term" value="F:eukaryotic translation initiation factor 2alpha kinase activity"/>
    <property type="evidence" value="ECO:0007669"/>
    <property type="project" value="TreeGrafter"/>
</dbReference>
<keyword evidence="6 10" id="KW-0067">ATP-binding</keyword>
<dbReference type="FunFam" id="3.10.110.10:FF:000050">
    <property type="entry name" value="eIF-2-alpha kinase GCN2"/>
    <property type="match status" value="1"/>
</dbReference>
<dbReference type="Gene3D" id="3.10.110.10">
    <property type="entry name" value="Ubiquitin Conjugating Enzyme"/>
    <property type="match status" value="1"/>
</dbReference>
<dbReference type="PANTHER" id="PTHR11042">
    <property type="entry name" value="EUKARYOTIC TRANSLATION INITIATION FACTOR 2-ALPHA KINASE EIF2-ALPHA KINASE -RELATED"/>
    <property type="match status" value="1"/>
</dbReference>
<evidence type="ECO:0000256" key="1">
    <source>
        <dbReference type="ARBA" id="ARBA00012513"/>
    </source>
</evidence>
<evidence type="ECO:0000256" key="9">
    <source>
        <dbReference type="ARBA" id="ARBA00048679"/>
    </source>
</evidence>
<dbReference type="SUPFAM" id="SSF56112">
    <property type="entry name" value="Protein kinase-like (PK-like)"/>
    <property type="match status" value="2"/>
</dbReference>
<keyword evidence="4 10" id="KW-0547">Nucleotide-binding</keyword>